<dbReference type="EMBL" id="UINC01000029">
    <property type="protein sequence ID" value="SUZ47676.1"/>
    <property type="molecule type" value="Genomic_DNA"/>
</dbReference>
<dbReference type="Gene3D" id="3.50.50.60">
    <property type="entry name" value="FAD/NAD(P)-binding domain"/>
    <property type="match status" value="2"/>
</dbReference>
<evidence type="ECO:0000313" key="6">
    <source>
        <dbReference type="EMBL" id="SUZ47676.1"/>
    </source>
</evidence>
<sequence>MSLGDRYKSEMTNENWDAIIIGSGISGLTSARLLADSGKRVLILEKHFKFGGYTHTFKRNNYEWDVGIHYIGGNLHKPNSFLRQLFDYLSNGNLHWARMDDIYDRMVFPDKTYDFITGKGAFLETMISYFPKEEKSIRNYIDLVDQVSKKSLSYYANKAIPGLLGSLAHPFMSKPFIKYAALSTKEVLTGLGCSTELIGVLTGQWGDYGLPPNQSSFGVQAMVARHYWEGGNYPVGGSRMIAETIIPGIQSNGGKVILSCGVQKVMIKKGSAIGVLLDNGDEIMSKMVISSAGVKNTFEVLLNDENTLSSKTAPINQVEASSGYYCLHIGLNKSAKEIGLNNANLWVYPGYDHDKNLENYLSDNKHPYPVVFISFPSAKDPSWDKNHPNSATIEVITVAEFSKHKKWANKQWKKRGDEYESFKENISQSLLESLYKHSPNTKEHVDYYELSTPLTSRDLANYKEGELYGINHTPKRFQQKWLKPQTNIKNLYLTGQDIVTAGVSAAMMSGVITSSAILKKNLMKQFLH</sequence>
<dbReference type="Pfam" id="PF13450">
    <property type="entry name" value="NAD_binding_8"/>
    <property type="match status" value="1"/>
</dbReference>
<keyword evidence="5" id="KW-0520">NAD</keyword>
<accession>A0A381MZC7</accession>
<keyword evidence="2" id="KW-0732">Signal</keyword>
<gene>
    <name evidence="6" type="ORF">METZ01_LOCUS530</name>
</gene>
<evidence type="ECO:0000256" key="1">
    <source>
        <dbReference type="ARBA" id="ARBA00022630"/>
    </source>
</evidence>
<keyword evidence="1" id="KW-0285">Flavoprotein</keyword>
<dbReference type="SUPFAM" id="SSF51905">
    <property type="entry name" value="FAD/NAD(P)-binding domain"/>
    <property type="match status" value="1"/>
</dbReference>
<protein>
    <recommendedName>
        <fullName evidence="7">Amine oxidase domain-containing protein</fullName>
    </recommendedName>
</protein>
<evidence type="ECO:0000256" key="5">
    <source>
        <dbReference type="ARBA" id="ARBA00023027"/>
    </source>
</evidence>
<reference evidence="6" key="1">
    <citation type="submission" date="2018-05" db="EMBL/GenBank/DDBJ databases">
        <authorList>
            <person name="Lanie J.A."/>
            <person name="Ng W.-L."/>
            <person name="Kazmierczak K.M."/>
            <person name="Andrzejewski T.M."/>
            <person name="Davidsen T.M."/>
            <person name="Wayne K.J."/>
            <person name="Tettelin H."/>
            <person name="Glass J.I."/>
            <person name="Rusch D."/>
            <person name="Podicherti R."/>
            <person name="Tsui H.-C.T."/>
            <person name="Winkler M.E."/>
        </authorList>
    </citation>
    <scope>NUCLEOTIDE SEQUENCE</scope>
</reference>
<keyword evidence="3" id="KW-0274">FAD</keyword>
<evidence type="ECO:0008006" key="7">
    <source>
        <dbReference type="Google" id="ProtNLM"/>
    </source>
</evidence>
<evidence type="ECO:0000256" key="2">
    <source>
        <dbReference type="ARBA" id="ARBA00022729"/>
    </source>
</evidence>
<evidence type="ECO:0000256" key="4">
    <source>
        <dbReference type="ARBA" id="ARBA00022857"/>
    </source>
</evidence>
<dbReference type="PANTHER" id="PTHR46091:SF3">
    <property type="entry name" value="AMINE OXIDASE DOMAIN-CONTAINING PROTEIN"/>
    <property type="match status" value="1"/>
</dbReference>
<dbReference type="AlphaFoldDB" id="A0A381MZC7"/>
<dbReference type="PANTHER" id="PTHR46091">
    <property type="entry name" value="BLR7054 PROTEIN"/>
    <property type="match status" value="1"/>
</dbReference>
<dbReference type="InterPro" id="IPR036188">
    <property type="entry name" value="FAD/NAD-bd_sf"/>
</dbReference>
<dbReference type="InterPro" id="IPR052206">
    <property type="entry name" value="Retinol_saturase"/>
</dbReference>
<organism evidence="6">
    <name type="scientific">marine metagenome</name>
    <dbReference type="NCBI Taxonomy" id="408172"/>
    <lineage>
        <taxon>unclassified sequences</taxon>
        <taxon>metagenomes</taxon>
        <taxon>ecological metagenomes</taxon>
    </lineage>
</organism>
<evidence type="ECO:0000256" key="3">
    <source>
        <dbReference type="ARBA" id="ARBA00022827"/>
    </source>
</evidence>
<proteinExistence type="predicted"/>
<keyword evidence="4" id="KW-0521">NADP</keyword>
<name>A0A381MZC7_9ZZZZ</name>